<protein>
    <submittedName>
        <fullName evidence="1">SRPBCC family protein</fullName>
    </submittedName>
</protein>
<evidence type="ECO:0000313" key="1">
    <source>
        <dbReference type="EMBL" id="MDX3707136.1"/>
    </source>
</evidence>
<sequence length="319" mass="35742">MPAERMRCAQHDVVIAAPAGVVYGLVADAAHWPRYFPSVVHVEQLESDGRQERHRLWDTAEGQVRSWTTRLVFSSDLRRVDFWQEQQASPLTSMRGTWIVEALDDRRTRLTLRRTFTVARDDPASAARAERTLDTTARMDLEGVRHHAQHWSDLDGLVLSFEDSARVKGPAELVYDVLYRVRDWPQLLPQVARADVREDPPGVQLVRGQTHATGRLPARTTEAVRICFPHAGRIVFKLTVPPGPLVAHTGEWSVVPDTAGVTVTAQHRAVLDPDRIETVLGAGTDTAQARRHVRESLGQESRAVLELARQHAESAVRVL</sequence>
<reference evidence="1 2" key="1">
    <citation type="journal article" date="2023" name="Microb. Genom.">
        <title>Mesoterricola silvestris gen. nov., sp. nov., Mesoterricola sediminis sp. nov., Geothrix oryzae sp. nov., Geothrix edaphica sp. nov., Geothrix rubra sp. nov., and Geothrix limicola sp. nov., six novel members of Acidobacteriota isolated from soils.</title>
        <authorList>
            <person name="Weisberg A.J."/>
            <person name="Pearce E."/>
            <person name="Kramer C.G."/>
            <person name="Chang J.H."/>
            <person name="Clarke C.R."/>
        </authorList>
    </citation>
    <scope>NUCLEOTIDE SEQUENCE [LARGE SCALE GENOMIC DNA]</scope>
    <source>
        <strain evidence="1 2">ID09-01A</strain>
    </source>
</reference>
<dbReference type="Gene3D" id="3.30.530.20">
    <property type="match status" value="2"/>
</dbReference>
<dbReference type="RefSeq" id="WP_046709088.1">
    <property type="nucleotide sequence ID" value="NZ_JARAUR010000486.1"/>
</dbReference>
<proteinExistence type="predicted"/>
<comment type="caution">
    <text evidence="1">The sequence shown here is derived from an EMBL/GenBank/DDBJ whole genome shotgun (WGS) entry which is preliminary data.</text>
</comment>
<dbReference type="Proteomes" id="UP001271274">
    <property type="component" value="Unassembled WGS sequence"/>
</dbReference>
<dbReference type="EMBL" id="JARAYU010000042">
    <property type="protein sequence ID" value="MDX3707136.1"/>
    <property type="molecule type" value="Genomic_DNA"/>
</dbReference>
<dbReference type="InterPro" id="IPR019587">
    <property type="entry name" value="Polyketide_cyclase/dehydratase"/>
</dbReference>
<name>A0ABU4NX28_9ACTN</name>
<dbReference type="SUPFAM" id="SSF55961">
    <property type="entry name" value="Bet v1-like"/>
    <property type="match status" value="2"/>
</dbReference>
<organism evidence="1 2">
    <name type="scientific">Streptomyces europaeiscabiei</name>
    <dbReference type="NCBI Taxonomy" id="146819"/>
    <lineage>
        <taxon>Bacteria</taxon>
        <taxon>Bacillati</taxon>
        <taxon>Actinomycetota</taxon>
        <taxon>Actinomycetes</taxon>
        <taxon>Kitasatosporales</taxon>
        <taxon>Streptomycetaceae</taxon>
        <taxon>Streptomyces</taxon>
    </lineage>
</organism>
<keyword evidence="2" id="KW-1185">Reference proteome</keyword>
<evidence type="ECO:0000313" key="2">
    <source>
        <dbReference type="Proteomes" id="UP001271274"/>
    </source>
</evidence>
<gene>
    <name evidence="1" type="ORF">PV662_47205</name>
</gene>
<dbReference type="Pfam" id="PF10604">
    <property type="entry name" value="Polyketide_cyc2"/>
    <property type="match status" value="2"/>
</dbReference>
<accession>A0ABU4NX28</accession>
<dbReference type="CDD" id="cd08861">
    <property type="entry name" value="OtcD1_ARO-CYC_like"/>
    <property type="match status" value="1"/>
</dbReference>
<dbReference type="InterPro" id="IPR023393">
    <property type="entry name" value="START-like_dom_sf"/>
</dbReference>